<reference evidence="6" key="1">
    <citation type="journal article" date="2004" name="Nature">
        <title>Genome duplication in the teleost fish Tetraodon nigroviridis reveals the early vertebrate proto-karyotype.</title>
        <authorList>
            <person name="Jaillon O."/>
            <person name="Aury J.-M."/>
            <person name="Brunet F."/>
            <person name="Petit J.-L."/>
            <person name="Stange-Thomann N."/>
            <person name="Mauceli E."/>
            <person name="Bouneau L."/>
            <person name="Fischer C."/>
            <person name="Ozouf-Costaz C."/>
            <person name="Bernot A."/>
            <person name="Nicaud S."/>
            <person name="Jaffe D."/>
            <person name="Fisher S."/>
            <person name="Lutfalla G."/>
            <person name="Dossat C."/>
            <person name="Segurens B."/>
            <person name="Dasilva C."/>
            <person name="Salanoubat M."/>
            <person name="Levy M."/>
            <person name="Boudet N."/>
            <person name="Castellano S."/>
            <person name="Anthouard V."/>
            <person name="Jubin C."/>
            <person name="Castelli V."/>
            <person name="Katinka M."/>
            <person name="Vacherie B."/>
            <person name="Biemont C."/>
            <person name="Skalli Z."/>
            <person name="Cattolico L."/>
            <person name="Poulain J."/>
            <person name="De Berardinis V."/>
            <person name="Cruaud C."/>
            <person name="Duprat S."/>
            <person name="Brottier P."/>
            <person name="Coutanceau J.-P."/>
            <person name="Gouzy J."/>
            <person name="Parra G."/>
            <person name="Lardier G."/>
            <person name="Chapple C."/>
            <person name="McKernan K.J."/>
            <person name="McEwan P."/>
            <person name="Bosak S."/>
            <person name="Kellis M."/>
            <person name="Volff J.-N."/>
            <person name="Guigo R."/>
            <person name="Zody M.C."/>
            <person name="Mesirov J."/>
            <person name="Lindblad-Toh K."/>
            <person name="Birren B."/>
            <person name="Nusbaum C."/>
            <person name="Kahn D."/>
            <person name="Robinson-Rechavi M."/>
            <person name="Laudet V."/>
            <person name="Schachter V."/>
            <person name="Quetier F."/>
            <person name="Saurin W."/>
            <person name="Scarpelli C."/>
            <person name="Wincker P."/>
            <person name="Lander E.S."/>
            <person name="Weissenbach J."/>
            <person name="Roest Crollius H."/>
        </authorList>
    </citation>
    <scope>NUCLEOTIDE SEQUENCE [LARGE SCALE GENOMIC DNA]</scope>
</reference>
<dbReference type="PROSITE" id="PS00678">
    <property type="entry name" value="WD_REPEATS_1"/>
    <property type="match status" value="1"/>
</dbReference>
<feature type="repeat" description="WD" evidence="3">
    <location>
        <begin position="840"/>
        <end position="874"/>
    </location>
</feature>
<reference evidence="6" key="2">
    <citation type="submission" date="2004-02" db="EMBL/GenBank/DDBJ databases">
        <authorList>
            <consortium name="Genoscope"/>
            <consortium name="Whitehead Institute Centre for Genome Research"/>
        </authorList>
    </citation>
    <scope>NUCLEOTIDE SEQUENCE</scope>
</reference>
<feature type="region of interest" description="Disordered" evidence="4">
    <location>
        <begin position="382"/>
        <end position="434"/>
    </location>
</feature>
<evidence type="ECO:0000256" key="1">
    <source>
        <dbReference type="ARBA" id="ARBA00022574"/>
    </source>
</evidence>
<dbReference type="PROSITE" id="PS50897">
    <property type="entry name" value="CTLH"/>
    <property type="match status" value="1"/>
</dbReference>
<feature type="repeat" description="WD" evidence="3">
    <location>
        <begin position="911"/>
        <end position="946"/>
    </location>
</feature>
<dbReference type="PROSITE" id="PS50082">
    <property type="entry name" value="WD_REPEATS_2"/>
    <property type="match status" value="5"/>
</dbReference>
<dbReference type="KEGG" id="tng:GSTEN00028473G001"/>
<dbReference type="PROSITE" id="PS50896">
    <property type="entry name" value="LISH"/>
    <property type="match status" value="1"/>
</dbReference>
<feature type="non-terminal residue" evidence="6">
    <location>
        <position position="946"/>
    </location>
</feature>
<dbReference type="InterPro" id="IPR019775">
    <property type="entry name" value="WD40_repeat_CS"/>
</dbReference>
<evidence type="ECO:0000256" key="3">
    <source>
        <dbReference type="PROSITE-ProRule" id="PRU00221"/>
    </source>
</evidence>
<dbReference type="InterPro" id="IPR040067">
    <property type="entry name" value="WDR47"/>
</dbReference>
<dbReference type="EMBL" id="CAAE01014992">
    <property type="protein sequence ID" value="CAG07706.1"/>
    <property type="molecule type" value="Genomic_DNA"/>
</dbReference>
<dbReference type="CDD" id="cd00200">
    <property type="entry name" value="WD40"/>
    <property type="match status" value="1"/>
</dbReference>
<feature type="repeat" description="WD" evidence="3">
    <location>
        <begin position="659"/>
        <end position="689"/>
    </location>
</feature>
<evidence type="ECO:0000259" key="5">
    <source>
        <dbReference type="PROSITE" id="PS50897"/>
    </source>
</evidence>
<proteinExistence type="predicted"/>
<dbReference type="SMART" id="SM00667">
    <property type="entry name" value="LisH"/>
    <property type="match status" value="1"/>
</dbReference>
<dbReference type="InterPro" id="IPR006594">
    <property type="entry name" value="LisH"/>
</dbReference>
<protein>
    <submittedName>
        <fullName evidence="6">(spotted green pufferfish) hypothetical protein</fullName>
    </submittedName>
</protein>
<sequence length="946" mass="103908">MTAEETINVKEVEIIKAILDFLNSRKLHISMLALEKESGVINGLYSDDMLFLRQLVLDGQWDEVLQFIQPLEFMDKFDRRRFRYIILKQKFLEALCVNNAMSAEDEPQHLEFTMQEAVKCLHALEEFCPSKDDYSKLCLLLTLPRLTNHAEFKARRGPQRNPGDWNPSTARVQCFEEACSMVAEFIPADRKLSEAGFKASRDRLFQLLLKGVLYECCVEFCQSKATGEEITESEVLLGIDMLSGNGCDDLDLSLLSWMQNLSHTVFSCAFEQKQLNIHVDRLVKPAKTGYGDLLTPLISKLSPYPSSPLRRPQSADTYMSRSLNPALDGLSSGLMGQEKKASGGDVAPGKGVSPMSHSFANFHYPGPGGQSLSRSLMMESSDCHSIFEESPEVSRTDTPVDKMLSSGGAQNLRPASAPGEDAPTTGPADRNELNDSTEKYEEFYRQRLRVQQHLEQKQQQRQMYQQMLLEGGVQQEPPPSNMQHSLTEKFLNRSIQKLEELNVGMENIGEEVKSLAQQCNGNGNTAPSEDNNNPQSVTPEATRTQGGGVLSSTPQRTVGGRAVPPPEESPVVNHVQVDQTVICTFLLNDLQGSKPRGLFVPVHTLEDTQAIRAVAFHPSGSLYAVGSNSKTLRVCAYPETLDTSGSGPVKQPSVRFKRNKHHKGSIYCVAWSHCGQLLATGSNDKYVKVLPFSAETCNATGPDLEFSMHDGTIRDLAFMEGPESGGAILISAGAGDCNIYTTDCQRGQGLHALSGHTGHILSLYTWGGWMIASGSQDKTVRFWDLRVPSCVRVVGTAFHGSGSPVASVAVDPSGRLLATGQEDSACMLYDIRGGRIVQVYRPHASDVRSVRFSPGAHYLLTGSYDTKVMVTNLQGTASRLPPPCQQSCVCPSQPSTVSAGDLTKQLPLTTVGEHGDKVIQCRWHTQDLSFLSSSADRTVTLWTQNA</sequence>
<dbReference type="SUPFAM" id="SSF50978">
    <property type="entry name" value="WD40 repeat-like"/>
    <property type="match status" value="1"/>
</dbReference>
<feature type="compositionally biased region" description="Polar residues" evidence="4">
    <location>
        <begin position="518"/>
        <end position="556"/>
    </location>
</feature>
<dbReference type="PANTHER" id="PTHR19863">
    <property type="entry name" value="NEMITIN (NEURONAL ENRICHED MAP INTERACTING PROTEIN) HOMOLOG"/>
    <property type="match status" value="1"/>
</dbReference>
<dbReference type="InterPro" id="IPR057749">
    <property type="entry name" value="WDR47_COR"/>
</dbReference>
<evidence type="ECO:0000313" key="6">
    <source>
        <dbReference type="EMBL" id="CAG07706.1"/>
    </source>
</evidence>
<gene>
    <name evidence="6" type="ORF">GSTENG00028473001</name>
</gene>
<keyword evidence="1 3" id="KW-0853">WD repeat</keyword>
<dbReference type="Gene3D" id="2.130.10.10">
    <property type="entry name" value="YVTN repeat-like/Quinoprotein amine dehydrogenase"/>
    <property type="match status" value="2"/>
</dbReference>
<feature type="region of interest" description="Disordered" evidence="4">
    <location>
        <begin position="518"/>
        <end position="570"/>
    </location>
</feature>
<feature type="region of interest" description="Disordered" evidence="4">
    <location>
        <begin position="329"/>
        <end position="352"/>
    </location>
</feature>
<feature type="repeat" description="WD" evidence="3">
    <location>
        <begin position="753"/>
        <end position="793"/>
    </location>
</feature>
<evidence type="ECO:0000256" key="2">
    <source>
        <dbReference type="ARBA" id="ARBA00022737"/>
    </source>
</evidence>
<dbReference type="Pfam" id="PF00400">
    <property type="entry name" value="WD40"/>
    <property type="match status" value="6"/>
</dbReference>
<dbReference type="SMART" id="SM00668">
    <property type="entry name" value="CTLH"/>
    <property type="match status" value="1"/>
</dbReference>
<evidence type="ECO:0000256" key="4">
    <source>
        <dbReference type="SAM" id="MobiDB-lite"/>
    </source>
</evidence>
<dbReference type="PANTHER" id="PTHR19863:SF5">
    <property type="entry name" value="WD REPEAT-CONTAINING PROTEIN 47"/>
    <property type="match status" value="1"/>
</dbReference>
<dbReference type="InterPro" id="IPR015943">
    <property type="entry name" value="WD40/YVTN_repeat-like_dom_sf"/>
</dbReference>
<accession>Q4RV76</accession>
<dbReference type="PROSITE" id="PS50294">
    <property type="entry name" value="WD_REPEATS_REGION"/>
    <property type="match status" value="1"/>
</dbReference>
<dbReference type="InterPro" id="IPR001680">
    <property type="entry name" value="WD40_rpt"/>
</dbReference>
<dbReference type="InterPro" id="IPR036322">
    <property type="entry name" value="WD40_repeat_dom_sf"/>
</dbReference>
<organism evidence="6">
    <name type="scientific">Tetraodon nigroviridis</name>
    <name type="common">Spotted green pufferfish</name>
    <name type="synonym">Chelonodon nigroviridis</name>
    <dbReference type="NCBI Taxonomy" id="99883"/>
    <lineage>
        <taxon>Eukaryota</taxon>
        <taxon>Metazoa</taxon>
        <taxon>Chordata</taxon>
        <taxon>Craniata</taxon>
        <taxon>Vertebrata</taxon>
        <taxon>Euteleostomi</taxon>
        <taxon>Actinopterygii</taxon>
        <taxon>Neopterygii</taxon>
        <taxon>Teleostei</taxon>
        <taxon>Neoteleostei</taxon>
        <taxon>Acanthomorphata</taxon>
        <taxon>Eupercaria</taxon>
        <taxon>Tetraodontiformes</taxon>
        <taxon>Tetradontoidea</taxon>
        <taxon>Tetraodontidae</taxon>
        <taxon>Tetraodon</taxon>
    </lineage>
</organism>
<dbReference type="Pfam" id="PF25602">
    <property type="entry name" value="WDR47_COR"/>
    <property type="match status" value="1"/>
</dbReference>
<feature type="domain" description="CTLH" evidence="5">
    <location>
        <begin position="45"/>
        <end position="102"/>
    </location>
</feature>
<feature type="compositionally biased region" description="Basic and acidic residues" evidence="4">
    <location>
        <begin position="382"/>
        <end position="400"/>
    </location>
</feature>
<dbReference type="OrthoDB" id="187712at2759"/>
<name>Q4RV76_TETNG</name>
<dbReference type="InterPro" id="IPR006595">
    <property type="entry name" value="CTLH_C"/>
</dbReference>
<dbReference type="SMART" id="SM00320">
    <property type="entry name" value="WD40"/>
    <property type="match status" value="7"/>
</dbReference>
<comment type="caution">
    <text evidence="6">The sequence shown here is derived from an EMBL/GenBank/DDBJ whole genome shotgun (WGS) entry which is preliminary data.</text>
</comment>
<dbReference type="AlphaFoldDB" id="Q4RV76"/>
<keyword evidence="2" id="KW-0677">Repeat</keyword>
<feature type="repeat" description="WD" evidence="3">
    <location>
        <begin position="798"/>
        <end position="839"/>
    </location>
</feature>